<dbReference type="Gene3D" id="1.20.1070.10">
    <property type="entry name" value="Rhodopsin 7-helix transmembrane proteins"/>
    <property type="match status" value="1"/>
</dbReference>
<evidence type="ECO:0000259" key="9">
    <source>
        <dbReference type="PROSITE" id="PS50262"/>
    </source>
</evidence>
<feature type="transmembrane region" description="Helical" evidence="8">
    <location>
        <begin position="72"/>
        <end position="97"/>
    </location>
</feature>
<evidence type="ECO:0000256" key="3">
    <source>
        <dbReference type="ARBA" id="ARBA00022989"/>
    </source>
</evidence>
<feature type="transmembrane region" description="Helical" evidence="8">
    <location>
        <begin position="35"/>
        <end position="60"/>
    </location>
</feature>
<keyword evidence="3 8" id="KW-1133">Transmembrane helix</keyword>
<evidence type="ECO:0000256" key="5">
    <source>
        <dbReference type="ARBA" id="ARBA00023136"/>
    </source>
</evidence>
<dbReference type="EMBL" id="BK010263">
    <property type="protein sequence ID" value="DAC74060.1"/>
    <property type="molecule type" value="mRNA"/>
</dbReference>
<evidence type="ECO:0000256" key="7">
    <source>
        <dbReference type="ARBA" id="ARBA00023224"/>
    </source>
</evidence>
<dbReference type="InterPro" id="IPR017452">
    <property type="entry name" value="GPCR_Rhodpsn_7TM"/>
</dbReference>
<feature type="transmembrane region" description="Helical" evidence="8">
    <location>
        <begin position="281"/>
        <end position="306"/>
    </location>
</feature>
<feature type="transmembrane region" description="Helical" evidence="8">
    <location>
        <begin position="198"/>
        <end position="226"/>
    </location>
</feature>
<dbReference type="GO" id="GO:0004930">
    <property type="term" value="F:G protein-coupled receptor activity"/>
    <property type="evidence" value="ECO:0007669"/>
    <property type="project" value="UniProtKB-KW"/>
</dbReference>
<evidence type="ECO:0000256" key="4">
    <source>
        <dbReference type="ARBA" id="ARBA00023040"/>
    </source>
</evidence>
<protein>
    <submittedName>
        <fullName evidence="10">Amphiop6</fullName>
    </submittedName>
</protein>
<feature type="transmembrane region" description="Helical" evidence="8">
    <location>
        <begin position="247"/>
        <end position="269"/>
    </location>
</feature>
<comment type="subcellular location">
    <subcellularLocation>
        <location evidence="1">Membrane</location>
        <topology evidence="1">Multi-pass membrane protein</topology>
    </subcellularLocation>
</comment>
<evidence type="ECO:0000256" key="6">
    <source>
        <dbReference type="ARBA" id="ARBA00023170"/>
    </source>
</evidence>
<dbReference type="GO" id="GO:0016020">
    <property type="term" value="C:membrane"/>
    <property type="evidence" value="ECO:0007669"/>
    <property type="project" value="UniProtKB-SubCell"/>
</dbReference>
<sequence length="328" mass="36039">MDVGNFTDPSFLEDDRERNDLAAAIVDEPSPTAQIVFGVAILLAGVTGIIGNSLALQALFACKALRSPKHYLVLNLCVTNALLCVMYCSITVWGSFTHTWTVGEIGRDVMGFSVSVMTIVMMTTQFAIAVQRVAVAFNPLTAAVNITRGKMLLTAATTWIYSALIMLPPLLGWNRFIIDRTGVSVMFDYLSSDGFSRAYVIALLIFAFVLPLIGIVCCYSYVLVAVKRSRQSANVKSTERTCRRDRKTAVVALALSALFCLSWAPYAMVVLLSLCKITVPVMYVMIASAIAKCASTIDPMMFALSLPKVRQYYRERMGKHFSGLLCRK</sequence>
<keyword evidence="6" id="KW-0675">Receptor</keyword>
<evidence type="ECO:0000256" key="2">
    <source>
        <dbReference type="ARBA" id="ARBA00022692"/>
    </source>
</evidence>
<dbReference type="PRINTS" id="PR00237">
    <property type="entry name" value="GPCRRHODOPSN"/>
</dbReference>
<name>A0A455ZBU2_BRAFL</name>
<keyword evidence="5 8" id="KW-0472">Membrane</keyword>
<keyword evidence="4" id="KW-0297">G-protein coupled receptor</keyword>
<feature type="domain" description="G-protein coupled receptors family 1 profile" evidence="9">
    <location>
        <begin position="51"/>
        <end position="302"/>
    </location>
</feature>
<dbReference type="SUPFAM" id="SSF81321">
    <property type="entry name" value="Family A G protein-coupled receptor-like"/>
    <property type="match status" value="1"/>
</dbReference>
<dbReference type="PROSITE" id="PS50262">
    <property type="entry name" value="G_PROTEIN_RECEP_F1_2"/>
    <property type="match status" value="1"/>
</dbReference>
<keyword evidence="2 8" id="KW-0812">Transmembrane</keyword>
<dbReference type="InterPro" id="IPR000276">
    <property type="entry name" value="GPCR_Rhodpsn"/>
</dbReference>
<evidence type="ECO:0000256" key="8">
    <source>
        <dbReference type="SAM" id="Phobius"/>
    </source>
</evidence>
<feature type="transmembrane region" description="Helical" evidence="8">
    <location>
        <begin position="109"/>
        <end position="130"/>
    </location>
</feature>
<keyword evidence="7" id="KW-0807">Transducer</keyword>
<reference evidence="10" key="1">
    <citation type="journal article" date="2018" name="Sci. Rep.">
        <title>The role of transposable elements in functional evolution of amphioxus genome: the case of opsin gene family.</title>
        <authorList>
            <person name="Pantzartzi C.N."/>
            <person name="Pergner J."/>
            <person name="Kozmik Z."/>
        </authorList>
    </citation>
    <scope>NUCLEOTIDE SEQUENCE</scope>
</reference>
<accession>A0A455ZBU2</accession>
<dbReference type="InterPro" id="IPR050125">
    <property type="entry name" value="GPCR_opsins"/>
</dbReference>
<evidence type="ECO:0000313" key="10">
    <source>
        <dbReference type="EMBL" id="DAC74060.1"/>
    </source>
</evidence>
<dbReference type="AlphaFoldDB" id="A0A455ZBU2"/>
<feature type="transmembrane region" description="Helical" evidence="8">
    <location>
        <begin position="151"/>
        <end position="178"/>
    </location>
</feature>
<evidence type="ECO:0000256" key="1">
    <source>
        <dbReference type="ARBA" id="ARBA00004141"/>
    </source>
</evidence>
<gene>
    <name evidence="10" type="primary">op17a</name>
</gene>
<proteinExistence type="evidence at transcript level"/>
<dbReference type="PANTHER" id="PTHR24240">
    <property type="entry name" value="OPSIN"/>
    <property type="match status" value="1"/>
</dbReference>
<organism evidence="10">
    <name type="scientific">Branchiostoma floridae</name>
    <name type="common">Florida lancelet</name>
    <name type="synonym">Amphioxus</name>
    <dbReference type="NCBI Taxonomy" id="7739"/>
    <lineage>
        <taxon>Eukaryota</taxon>
        <taxon>Metazoa</taxon>
        <taxon>Chordata</taxon>
        <taxon>Cephalochordata</taxon>
        <taxon>Leptocardii</taxon>
        <taxon>Amphioxiformes</taxon>
        <taxon>Branchiostomatidae</taxon>
        <taxon>Branchiostoma</taxon>
    </lineage>
</organism>
<dbReference type="Pfam" id="PF00001">
    <property type="entry name" value="7tm_1"/>
    <property type="match status" value="1"/>
</dbReference>